<dbReference type="InterPro" id="IPR032288">
    <property type="entry name" value="Metallophos_C"/>
</dbReference>
<feature type="signal peptide" evidence="1">
    <location>
        <begin position="1"/>
        <end position="18"/>
    </location>
</feature>
<accession>A0A1M6JQZ1</accession>
<evidence type="ECO:0000259" key="2">
    <source>
        <dbReference type="Pfam" id="PF00149"/>
    </source>
</evidence>
<sequence length="479" mass="55015">MKKFFLLQLLLLSGLCLKAQTIPIKDLQGRVTCGNKGVQGVIVTDGTDCVQTDAQGIYHLEAKRNVRFVYLTTPAGYLVPCQEKTIPLFFQQVDPTQPKKEYNFELVKNPENDISHLFTVQADAQVTSEKDVKEYGKYLKDMNSYLAAYRGKRDLFSIDCGDIVGDSPQLFPSYIQTVSSLDLPVFRAIGNHDMTYGGRTFEYSYHTFEQYFGPVYYSFNKGKAHYIVLNNCFYVNRDYQYIGYIDERTFTWLEQDLAFVPKGSPVFVVVHIPTSLTPKLKWNTLLQDETSNASGLYDLLKGYNAHIISGHTHFNLNICFNDSLMEHNTAAVCGIWWKADICMDGTPSGYGVYEVNGTDVKWFYKSAGHSADYQFRVYPAGSDEEYPSDIIANVWNWDDLWKVEWYENGKRMGEMTHYTGYDPEAKAICADKKRVEYDWISPIQTEHIFRATPKNAKAHIEVRVTDRFGRIYKQSLKQE</sequence>
<dbReference type="Pfam" id="PF00149">
    <property type="entry name" value="Metallophos"/>
    <property type="match status" value="1"/>
</dbReference>
<evidence type="ECO:0000313" key="5">
    <source>
        <dbReference type="EMBL" id="SHJ49121.1"/>
    </source>
</evidence>
<dbReference type="eggNOG" id="COG1409">
    <property type="taxonomic scope" value="Bacteria"/>
</dbReference>
<evidence type="ECO:0000313" key="6">
    <source>
        <dbReference type="Proteomes" id="UP000184192"/>
    </source>
</evidence>
<dbReference type="InterPro" id="IPR004843">
    <property type="entry name" value="Calcineurin-like_PHP"/>
</dbReference>
<dbReference type="InterPro" id="IPR032285">
    <property type="entry name" value="Metallophos_N"/>
</dbReference>
<dbReference type="AlphaFoldDB" id="A0A1M6JQZ1"/>
<dbReference type="PANTHER" id="PTHR43143">
    <property type="entry name" value="METALLOPHOSPHOESTERASE, CALCINEURIN SUPERFAMILY"/>
    <property type="match status" value="1"/>
</dbReference>
<keyword evidence="1" id="KW-0732">Signal</keyword>
<proteinExistence type="predicted"/>
<feature type="chain" id="PRO_5009918777" evidence="1">
    <location>
        <begin position="19"/>
        <end position="479"/>
    </location>
</feature>
<reference evidence="6" key="1">
    <citation type="submission" date="2016-11" db="EMBL/GenBank/DDBJ databases">
        <authorList>
            <person name="Varghese N."/>
            <person name="Submissions S."/>
        </authorList>
    </citation>
    <scope>NUCLEOTIDE SEQUENCE [LARGE SCALE GENOMIC DNA]</scope>
    <source>
        <strain evidence="6">DSM 26884</strain>
    </source>
</reference>
<dbReference type="SUPFAM" id="SSF56300">
    <property type="entry name" value="Metallo-dependent phosphatases"/>
    <property type="match status" value="1"/>
</dbReference>
<feature type="domain" description="Calcineurin-like phosphoesterase" evidence="2">
    <location>
        <begin position="151"/>
        <end position="313"/>
    </location>
</feature>
<feature type="domain" description="Calcineurin-like phosphoesterase C-terminal" evidence="3">
    <location>
        <begin position="326"/>
        <end position="472"/>
    </location>
</feature>
<dbReference type="InterPro" id="IPR051918">
    <property type="entry name" value="STPP_CPPED1"/>
</dbReference>
<dbReference type="Proteomes" id="UP000184192">
    <property type="component" value="Unassembled WGS sequence"/>
</dbReference>
<gene>
    <name evidence="5" type="ORF">SAMN05444350_13134</name>
</gene>
<dbReference type="GeneID" id="92714021"/>
<organism evidence="5 6">
    <name type="scientific">Bacteroides stercorirosoris</name>
    <dbReference type="NCBI Taxonomy" id="871324"/>
    <lineage>
        <taxon>Bacteria</taxon>
        <taxon>Pseudomonadati</taxon>
        <taxon>Bacteroidota</taxon>
        <taxon>Bacteroidia</taxon>
        <taxon>Bacteroidales</taxon>
        <taxon>Bacteroidaceae</taxon>
        <taxon>Bacteroides</taxon>
    </lineage>
</organism>
<name>A0A1M6JQZ1_9BACE</name>
<evidence type="ECO:0000256" key="1">
    <source>
        <dbReference type="SAM" id="SignalP"/>
    </source>
</evidence>
<feature type="domain" description="Calcineurin-like phosphoesterase N-terminal" evidence="4">
    <location>
        <begin position="29"/>
        <end position="106"/>
    </location>
</feature>
<dbReference type="InterPro" id="IPR029052">
    <property type="entry name" value="Metallo-depent_PP-like"/>
</dbReference>
<dbReference type="Pfam" id="PF16370">
    <property type="entry name" value="MetallophosC"/>
    <property type="match status" value="1"/>
</dbReference>
<dbReference type="EMBL" id="FQZN01000031">
    <property type="protein sequence ID" value="SHJ49121.1"/>
    <property type="molecule type" value="Genomic_DNA"/>
</dbReference>
<evidence type="ECO:0000259" key="3">
    <source>
        <dbReference type="Pfam" id="PF16370"/>
    </source>
</evidence>
<dbReference type="PANTHER" id="PTHR43143:SF1">
    <property type="entry name" value="SERINE_THREONINE-PROTEIN PHOSPHATASE CPPED1"/>
    <property type="match status" value="1"/>
</dbReference>
<dbReference type="Gene3D" id="3.60.21.10">
    <property type="match status" value="1"/>
</dbReference>
<keyword evidence="6" id="KW-1185">Reference proteome</keyword>
<dbReference type="RefSeq" id="WP_025833971.1">
    <property type="nucleotide sequence ID" value="NZ_FQZN01000031.1"/>
</dbReference>
<dbReference type="Pfam" id="PF16371">
    <property type="entry name" value="MetallophosN"/>
    <property type="match status" value="1"/>
</dbReference>
<protein>
    <submittedName>
        <fullName evidence="5">3',5'-cyclic AMP phosphodiesterase CpdA</fullName>
    </submittedName>
</protein>
<evidence type="ECO:0000259" key="4">
    <source>
        <dbReference type="Pfam" id="PF16371"/>
    </source>
</evidence>
<dbReference type="GO" id="GO:0016787">
    <property type="term" value="F:hydrolase activity"/>
    <property type="evidence" value="ECO:0007669"/>
    <property type="project" value="InterPro"/>
</dbReference>